<evidence type="ECO:0000313" key="1">
    <source>
        <dbReference type="EMBL" id="CAG8510928.1"/>
    </source>
</evidence>
<accession>A0ACA9L5X7</accession>
<dbReference type="Proteomes" id="UP000789860">
    <property type="component" value="Unassembled WGS sequence"/>
</dbReference>
<sequence>MQEHYNRCYLKSSNNNNSETPNQKELESLLAREFYSASISFNILENDDIKAFFSRAIPYFKLPTRNSLSNSLLTKEYSSMQTVVNHLLDETQFLCLVTDGWSNIHKDSIINYMITTPKPLFYKSVYTKEDKHMAQNIAEGIDKAMQELDINKFVAMITDNAPNMKAAWCILKNQYPSKIKDIMKLDWPKSILATSKDIINYFRNHNILLVALRRLQIEKYRHIIALVQMVDTRWGSAFYCMDHLLQTKNAIHSLLIEESIEISSDIKIHLMNDLFWQNLKHLCNYLEPFVKFIYELESDVPLLSAVFFKLHQLETTIRNNDQIPTIVITESINLVRQRWNDFLYNLATMVAYKLDPRYCGKILNAKKWDTPIERELIRLAGPENEDQVLEELLEFVGKTSGFSPNYLWGSLKEKPYNWWNLMKARYSVLSNVALKLLSIPATSASKLRGKGYLIEDNDINLESNETELVEESNLDVFLSDSSSYIDSMDYTYKISNVDMNENIDNLDSIDNLSNINNM</sequence>
<proteinExistence type="predicted"/>
<dbReference type="EMBL" id="CAJVPM010004239">
    <property type="protein sequence ID" value="CAG8510928.1"/>
    <property type="molecule type" value="Genomic_DNA"/>
</dbReference>
<name>A0ACA9L5X7_9GLOM</name>
<organism evidence="1 2">
    <name type="scientific">Scutellospora calospora</name>
    <dbReference type="NCBI Taxonomy" id="85575"/>
    <lineage>
        <taxon>Eukaryota</taxon>
        <taxon>Fungi</taxon>
        <taxon>Fungi incertae sedis</taxon>
        <taxon>Mucoromycota</taxon>
        <taxon>Glomeromycotina</taxon>
        <taxon>Glomeromycetes</taxon>
        <taxon>Diversisporales</taxon>
        <taxon>Gigasporaceae</taxon>
        <taxon>Scutellospora</taxon>
    </lineage>
</organism>
<gene>
    <name evidence="1" type="ORF">SCALOS_LOCUS3655</name>
</gene>
<feature type="non-terminal residue" evidence="1">
    <location>
        <position position="518"/>
    </location>
</feature>
<reference evidence="1" key="1">
    <citation type="submission" date="2021-06" db="EMBL/GenBank/DDBJ databases">
        <authorList>
            <person name="Kallberg Y."/>
            <person name="Tangrot J."/>
            <person name="Rosling A."/>
        </authorList>
    </citation>
    <scope>NUCLEOTIDE SEQUENCE</scope>
    <source>
        <strain evidence="1">AU212A</strain>
    </source>
</reference>
<protein>
    <submittedName>
        <fullName evidence="1">1505_t:CDS:1</fullName>
    </submittedName>
</protein>
<evidence type="ECO:0000313" key="2">
    <source>
        <dbReference type="Proteomes" id="UP000789860"/>
    </source>
</evidence>
<comment type="caution">
    <text evidence="1">The sequence shown here is derived from an EMBL/GenBank/DDBJ whole genome shotgun (WGS) entry which is preliminary data.</text>
</comment>
<keyword evidence="2" id="KW-1185">Reference proteome</keyword>